<accession>A0ABQ2A9V1</accession>
<protein>
    <submittedName>
        <fullName evidence="6">TonB-dependent receptor</fullName>
    </submittedName>
</protein>
<keyword evidence="6" id="KW-0675">Receptor</keyword>
<comment type="subcellular location">
    <subcellularLocation>
        <location evidence="1">Cell outer membrane</location>
    </subcellularLocation>
</comment>
<dbReference type="InterPro" id="IPR036942">
    <property type="entry name" value="Beta-barrel_TonB_sf"/>
</dbReference>
<proteinExistence type="predicted"/>
<sequence length="809" mass="89002">MWTRTAICLFFLLWKTLPTVQAQVVELRGTVTTTSRQPVEFATVLLLRAQDSTSVQTTVADANGAFFLPGVAPGAYRVRAMFIGLVPKTLLLEVRAGEAPAPIELQLLAAPQQLGEVQVTANRPRITQLPDRLVMDVASGPLAAGYTALEVLEKAPGIYIDPRSESISLNGKGAIIIVDGKRTYMSGTDLAVFLKGLASQELQKVELITSPGAKYDAEGSGGIVNIITKKNLLNGTKGSLTLGAGGTTNSRQTVGISLNHKHGAVALYSGYTLSGRQTSVSDVSQTDYLAGGEGRIVATHLTTAGSPTEQLSHNLKAGLDWQLTPKTALNLYLRGLRTDRSSTTDASTRLLRAAAPDSTLASFTTADYYSTQYAGNLGLRQQLDSISTLTADLDYSNYQSAGDNRISNTFLTSQGNVPSLGVQLRNHLPTTINILAGQMDYERRLPSGTMALGAKHSYVNSANDARYELLRESTWQNDATRTNFFTYQENITAAYATYAGKLRHLEYRLGLRAEHTASTGYLLTTDKENVRDYTSLFPSVLLSQAVGKNNYLSLAYARRIQRPGYQSLNPFIYFQDVYTYSQGNPFLRPEYTHALDLTYTLKSAFVFVGGYSQTADVISWVTQRESPGSLVTQTRAQNLDRQQRWTLSVTAPFTPWKWWTINNSLNTSYTTYFLRSVPNAPRTVQGVAGVYSISNDFAHKSGWHLSLSGYFQSAMPSGASRVQGQYSANVGVQKKFMQDRLALRAVYNDVLRTARAVSILELDNLRSRDTYRWDSNFFLVTLSYQLGNQKVKAANKNRNVTQDEEGRIR</sequence>
<comment type="caution">
    <text evidence="6">The sequence shown here is derived from an EMBL/GenBank/DDBJ whole genome shotgun (WGS) entry which is preliminary data.</text>
</comment>
<keyword evidence="7" id="KW-1185">Reference proteome</keyword>
<dbReference type="SUPFAM" id="SSF56935">
    <property type="entry name" value="Porins"/>
    <property type="match status" value="1"/>
</dbReference>
<evidence type="ECO:0000256" key="3">
    <source>
        <dbReference type="ARBA" id="ARBA00023237"/>
    </source>
</evidence>
<dbReference type="Pfam" id="PF13620">
    <property type="entry name" value="CarboxypepD_reg"/>
    <property type="match status" value="1"/>
</dbReference>
<keyword evidence="2" id="KW-0472">Membrane</keyword>
<dbReference type="PANTHER" id="PTHR40980">
    <property type="entry name" value="PLUG DOMAIN-CONTAINING PROTEIN"/>
    <property type="match status" value="1"/>
</dbReference>
<evidence type="ECO:0000256" key="1">
    <source>
        <dbReference type="ARBA" id="ARBA00004442"/>
    </source>
</evidence>
<feature type="signal peptide" evidence="4">
    <location>
        <begin position="1"/>
        <end position="22"/>
    </location>
</feature>
<dbReference type="RefSeq" id="WP_229749034.1">
    <property type="nucleotide sequence ID" value="NZ_BMGY01000032.1"/>
</dbReference>
<dbReference type="Gene3D" id="2.60.40.1120">
    <property type="entry name" value="Carboxypeptidase-like, regulatory domain"/>
    <property type="match status" value="1"/>
</dbReference>
<keyword evidence="3" id="KW-0998">Cell outer membrane</keyword>
<name>A0ABQ2A9V1_9BACT</name>
<dbReference type="Gene3D" id="2.170.130.10">
    <property type="entry name" value="TonB-dependent receptor, plug domain"/>
    <property type="match status" value="1"/>
</dbReference>
<dbReference type="EMBL" id="BMGY01000032">
    <property type="protein sequence ID" value="GGH88494.1"/>
    <property type="molecule type" value="Genomic_DNA"/>
</dbReference>
<gene>
    <name evidence="6" type="ORF">GCM10011495_29890</name>
</gene>
<dbReference type="PANTHER" id="PTHR40980:SF4">
    <property type="entry name" value="TONB-DEPENDENT RECEPTOR-LIKE BETA-BARREL DOMAIN-CONTAINING PROTEIN"/>
    <property type="match status" value="1"/>
</dbReference>
<dbReference type="Pfam" id="PF14905">
    <property type="entry name" value="OMP_b-brl_3"/>
    <property type="match status" value="1"/>
</dbReference>
<evidence type="ECO:0000256" key="2">
    <source>
        <dbReference type="ARBA" id="ARBA00023136"/>
    </source>
</evidence>
<dbReference type="SUPFAM" id="SSF49452">
    <property type="entry name" value="Starch-binding domain-like"/>
    <property type="match status" value="1"/>
</dbReference>
<dbReference type="InterPro" id="IPR037066">
    <property type="entry name" value="Plug_dom_sf"/>
</dbReference>
<reference evidence="7" key="1">
    <citation type="journal article" date="2019" name="Int. J. Syst. Evol. Microbiol.">
        <title>The Global Catalogue of Microorganisms (GCM) 10K type strain sequencing project: providing services to taxonomists for standard genome sequencing and annotation.</title>
        <authorList>
            <consortium name="The Broad Institute Genomics Platform"/>
            <consortium name="The Broad Institute Genome Sequencing Center for Infectious Disease"/>
            <person name="Wu L."/>
            <person name="Ma J."/>
        </authorList>
    </citation>
    <scope>NUCLEOTIDE SEQUENCE [LARGE SCALE GENOMIC DNA]</scope>
    <source>
        <strain evidence="7">CGMCC 1.14966</strain>
    </source>
</reference>
<evidence type="ECO:0000313" key="6">
    <source>
        <dbReference type="EMBL" id="GGH88494.1"/>
    </source>
</evidence>
<organism evidence="6 7">
    <name type="scientific">Hymenobacter frigidus</name>
    <dbReference type="NCBI Taxonomy" id="1524095"/>
    <lineage>
        <taxon>Bacteria</taxon>
        <taxon>Pseudomonadati</taxon>
        <taxon>Bacteroidota</taxon>
        <taxon>Cytophagia</taxon>
        <taxon>Cytophagales</taxon>
        <taxon>Hymenobacteraceae</taxon>
        <taxon>Hymenobacter</taxon>
    </lineage>
</organism>
<feature type="chain" id="PRO_5046417436" evidence="4">
    <location>
        <begin position="23"/>
        <end position="809"/>
    </location>
</feature>
<dbReference type="InterPro" id="IPR041700">
    <property type="entry name" value="OMP_b-brl_3"/>
</dbReference>
<dbReference type="Proteomes" id="UP000637774">
    <property type="component" value="Unassembled WGS sequence"/>
</dbReference>
<dbReference type="Gene3D" id="2.40.170.20">
    <property type="entry name" value="TonB-dependent receptor, beta-barrel domain"/>
    <property type="match status" value="1"/>
</dbReference>
<dbReference type="InterPro" id="IPR013784">
    <property type="entry name" value="Carb-bd-like_fold"/>
</dbReference>
<keyword evidence="4" id="KW-0732">Signal</keyword>
<feature type="domain" description="Outer membrane protein beta-barrel" evidence="5">
    <location>
        <begin position="387"/>
        <end position="784"/>
    </location>
</feature>
<evidence type="ECO:0000313" key="7">
    <source>
        <dbReference type="Proteomes" id="UP000637774"/>
    </source>
</evidence>
<evidence type="ECO:0000256" key="4">
    <source>
        <dbReference type="SAM" id="SignalP"/>
    </source>
</evidence>
<evidence type="ECO:0000259" key="5">
    <source>
        <dbReference type="Pfam" id="PF14905"/>
    </source>
</evidence>